<reference evidence="8" key="2">
    <citation type="journal article" date="2017" name="Nat. Plants">
        <title>The Aegilops tauschii genome reveals multiple impacts of transposons.</title>
        <authorList>
            <person name="Zhao G."/>
            <person name="Zou C."/>
            <person name="Li K."/>
            <person name="Wang K."/>
            <person name="Li T."/>
            <person name="Gao L."/>
            <person name="Zhang X."/>
            <person name="Wang H."/>
            <person name="Yang Z."/>
            <person name="Liu X."/>
            <person name="Jiang W."/>
            <person name="Mao L."/>
            <person name="Kong X."/>
            <person name="Jiao Y."/>
            <person name="Jia J."/>
        </authorList>
    </citation>
    <scope>NUCLEOTIDE SEQUENCE [LARGE SCALE GENOMIC DNA]</scope>
    <source>
        <strain evidence="8">cv. AL8/78</strain>
    </source>
</reference>
<accession>A0A453KL61</accession>
<dbReference type="InterPro" id="IPR041118">
    <property type="entry name" value="Rx_N"/>
</dbReference>
<name>A0A453KL61_AEGTS</name>
<reference evidence="8" key="1">
    <citation type="journal article" date="2014" name="Science">
        <title>Ancient hybridizations among the ancestral genomes of bread wheat.</title>
        <authorList>
            <consortium name="International Wheat Genome Sequencing Consortium,"/>
            <person name="Marcussen T."/>
            <person name="Sandve S.R."/>
            <person name="Heier L."/>
            <person name="Spannagl M."/>
            <person name="Pfeifer M."/>
            <person name="Jakobsen K.S."/>
            <person name="Wulff B.B."/>
            <person name="Steuernagel B."/>
            <person name="Mayer K.F."/>
            <person name="Olsen O.A."/>
        </authorList>
    </citation>
    <scope>NUCLEOTIDE SEQUENCE [LARGE SCALE GENOMIC DNA]</scope>
    <source>
        <strain evidence="8">cv. AL8/78</strain>
    </source>
</reference>
<evidence type="ECO:0000256" key="4">
    <source>
        <dbReference type="ARBA" id="ARBA00022741"/>
    </source>
</evidence>
<dbReference type="GO" id="GO:0006952">
    <property type="term" value="P:defense response"/>
    <property type="evidence" value="ECO:0007669"/>
    <property type="project" value="UniProtKB-KW"/>
</dbReference>
<keyword evidence="4" id="KW-0547">Nucleotide-binding</keyword>
<dbReference type="Gene3D" id="1.20.5.4130">
    <property type="match status" value="1"/>
</dbReference>
<sequence>MESTVILNGIIAGVIRSLADGGIAMIVKVACVKKDIDILERRLLSIMALIGDAEGHRILAQSEAADHRLKKLREIAYEAETIIDLFRIEVGTSRPQVSCTSFFSPESSIGAGGLIDE</sequence>
<dbReference type="EnsemblPlants" id="AET5Gv20451200.11">
    <property type="protein sequence ID" value="AET5Gv20451200.11"/>
    <property type="gene ID" value="AET5Gv20451200"/>
</dbReference>
<organism evidence="7 8">
    <name type="scientific">Aegilops tauschii subsp. strangulata</name>
    <name type="common">Goatgrass</name>
    <dbReference type="NCBI Taxonomy" id="200361"/>
    <lineage>
        <taxon>Eukaryota</taxon>
        <taxon>Viridiplantae</taxon>
        <taxon>Streptophyta</taxon>
        <taxon>Embryophyta</taxon>
        <taxon>Tracheophyta</taxon>
        <taxon>Spermatophyta</taxon>
        <taxon>Magnoliopsida</taxon>
        <taxon>Liliopsida</taxon>
        <taxon>Poales</taxon>
        <taxon>Poaceae</taxon>
        <taxon>BOP clade</taxon>
        <taxon>Pooideae</taxon>
        <taxon>Triticodae</taxon>
        <taxon>Triticeae</taxon>
        <taxon>Triticinae</taxon>
        <taxon>Aegilops</taxon>
    </lineage>
</organism>
<evidence type="ECO:0000256" key="3">
    <source>
        <dbReference type="ARBA" id="ARBA00022737"/>
    </source>
</evidence>
<dbReference type="EnsemblPlants" id="AET5Gv20451200.10">
    <property type="protein sequence ID" value="AET5Gv20451200.10"/>
    <property type="gene ID" value="AET5Gv20451200"/>
</dbReference>
<dbReference type="Gramene" id="AET5Gv20451200.10">
    <property type="protein sequence ID" value="AET5Gv20451200.10"/>
    <property type="gene ID" value="AET5Gv20451200"/>
</dbReference>
<dbReference type="Gramene" id="AET5Gv20451200.9">
    <property type="protein sequence ID" value="AET5Gv20451200.9"/>
    <property type="gene ID" value="AET5Gv20451200"/>
</dbReference>
<feature type="domain" description="Disease resistance N-terminal" evidence="6">
    <location>
        <begin position="29"/>
        <end position="98"/>
    </location>
</feature>
<evidence type="ECO:0000256" key="1">
    <source>
        <dbReference type="ARBA" id="ARBA00008894"/>
    </source>
</evidence>
<evidence type="ECO:0000256" key="2">
    <source>
        <dbReference type="ARBA" id="ARBA00022614"/>
    </source>
</evidence>
<keyword evidence="3" id="KW-0677">Repeat</keyword>
<reference evidence="7" key="3">
    <citation type="journal article" date="2017" name="Nature">
        <title>Genome sequence of the progenitor of the wheat D genome Aegilops tauschii.</title>
        <authorList>
            <person name="Luo M.C."/>
            <person name="Gu Y.Q."/>
            <person name="Puiu D."/>
            <person name="Wang H."/>
            <person name="Twardziok S.O."/>
            <person name="Deal K.R."/>
            <person name="Huo N."/>
            <person name="Zhu T."/>
            <person name="Wang L."/>
            <person name="Wang Y."/>
            <person name="McGuire P.E."/>
            <person name="Liu S."/>
            <person name="Long H."/>
            <person name="Ramasamy R.K."/>
            <person name="Rodriguez J.C."/>
            <person name="Van S.L."/>
            <person name="Yuan L."/>
            <person name="Wang Z."/>
            <person name="Xia Z."/>
            <person name="Xiao L."/>
            <person name="Anderson O.D."/>
            <person name="Ouyang S."/>
            <person name="Liang Y."/>
            <person name="Zimin A.V."/>
            <person name="Pertea G."/>
            <person name="Qi P."/>
            <person name="Bennetzen J.L."/>
            <person name="Dai X."/>
            <person name="Dawson M.W."/>
            <person name="Muller H.G."/>
            <person name="Kugler K."/>
            <person name="Rivarola-Duarte L."/>
            <person name="Spannagl M."/>
            <person name="Mayer K.F.X."/>
            <person name="Lu F.H."/>
            <person name="Bevan M.W."/>
            <person name="Leroy P."/>
            <person name="Li P."/>
            <person name="You F.M."/>
            <person name="Sun Q."/>
            <person name="Liu Z."/>
            <person name="Lyons E."/>
            <person name="Wicker T."/>
            <person name="Salzberg S.L."/>
            <person name="Devos K.M."/>
            <person name="Dvorak J."/>
        </authorList>
    </citation>
    <scope>NUCLEOTIDE SEQUENCE [LARGE SCALE GENOMIC DNA]</scope>
    <source>
        <strain evidence="7">cv. AL8/78</strain>
    </source>
</reference>
<dbReference type="GO" id="GO:0000166">
    <property type="term" value="F:nucleotide binding"/>
    <property type="evidence" value="ECO:0007669"/>
    <property type="project" value="UniProtKB-KW"/>
</dbReference>
<dbReference type="Proteomes" id="UP000015105">
    <property type="component" value="Chromosome 5D"/>
</dbReference>
<keyword evidence="2" id="KW-0433">Leucine-rich repeat</keyword>
<keyword evidence="8" id="KW-1185">Reference proteome</keyword>
<evidence type="ECO:0000256" key="5">
    <source>
        <dbReference type="ARBA" id="ARBA00022821"/>
    </source>
</evidence>
<dbReference type="Gramene" id="AET5Gv20451200.8">
    <property type="protein sequence ID" value="AET5Gv20451200.8"/>
    <property type="gene ID" value="AET5Gv20451200"/>
</dbReference>
<dbReference type="AlphaFoldDB" id="A0A453KL61"/>
<proteinExistence type="inferred from homology"/>
<evidence type="ECO:0000313" key="7">
    <source>
        <dbReference type="EnsemblPlants" id="AET5Gv20451200.9"/>
    </source>
</evidence>
<keyword evidence="5" id="KW-0611">Plant defense</keyword>
<protein>
    <recommendedName>
        <fullName evidence="6">Disease resistance N-terminal domain-containing protein</fullName>
    </recommendedName>
</protein>
<comment type="similarity">
    <text evidence="1">Belongs to the disease resistance NB-LRR family.</text>
</comment>
<evidence type="ECO:0000259" key="6">
    <source>
        <dbReference type="Pfam" id="PF18052"/>
    </source>
</evidence>
<reference evidence="7" key="5">
    <citation type="journal article" date="2021" name="G3 (Bethesda)">
        <title>Aegilops tauschii genome assembly Aet v5.0 features greater sequence contiguity and improved annotation.</title>
        <authorList>
            <person name="Wang L."/>
            <person name="Zhu T."/>
            <person name="Rodriguez J.C."/>
            <person name="Deal K.R."/>
            <person name="Dubcovsky J."/>
            <person name="McGuire P.E."/>
            <person name="Lux T."/>
            <person name="Spannagl M."/>
            <person name="Mayer K.F.X."/>
            <person name="Baldrich P."/>
            <person name="Meyers B.C."/>
            <person name="Huo N."/>
            <person name="Gu Y.Q."/>
            <person name="Zhou H."/>
            <person name="Devos K.M."/>
            <person name="Bennetzen J.L."/>
            <person name="Unver T."/>
            <person name="Budak H."/>
            <person name="Gulick P.J."/>
            <person name="Galiba G."/>
            <person name="Kalapos B."/>
            <person name="Nelson D.R."/>
            <person name="Li P."/>
            <person name="You F.M."/>
            <person name="Luo M.C."/>
            <person name="Dvorak J."/>
        </authorList>
    </citation>
    <scope>NUCLEOTIDE SEQUENCE [LARGE SCALE GENOMIC DNA]</scope>
    <source>
        <strain evidence="7">cv. AL8/78</strain>
    </source>
</reference>
<dbReference type="Gramene" id="AET5Gv20451200.11">
    <property type="protein sequence ID" value="AET5Gv20451200.11"/>
    <property type="gene ID" value="AET5Gv20451200"/>
</dbReference>
<reference evidence="7" key="4">
    <citation type="submission" date="2019-03" db="UniProtKB">
        <authorList>
            <consortium name="EnsemblPlants"/>
        </authorList>
    </citation>
    <scope>IDENTIFICATION</scope>
</reference>
<evidence type="ECO:0000313" key="8">
    <source>
        <dbReference type="Proteomes" id="UP000015105"/>
    </source>
</evidence>
<dbReference type="Pfam" id="PF18052">
    <property type="entry name" value="Rx_N"/>
    <property type="match status" value="1"/>
</dbReference>
<dbReference type="EnsemblPlants" id="AET5Gv20451200.8">
    <property type="protein sequence ID" value="AET5Gv20451200.8"/>
    <property type="gene ID" value="AET5Gv20451200"/>
</dbReference>
<dbReference type="EnsemblPlants" id="AET5Gv20451200.9">
    <property type="protein sequence ID" value="AET5Gv20451200.9"/>
    <property type="gene ID" value="AET5Gv20451200"/>
</dbReference>